<dbReference type="GO" id="GO:0005634">
    <property type="term" value="C:nucleus"/>
    <property type="evidence" value="ECO:0007669"/>
    <property type="project" value="TreeGrafter"/>
</dbReference>
<dbReference type="Pfam" id="PF10283">
    <property type="entry name" value="zf-CCHH"/>
    <property type="match status" value="1"/>
</dbReference>
<evidence type="ECO:0000259" key="3">
    <source>
        <dbReference type="PROSITE" id="PS51059"/>
    </source>
</evidence>
<evidence type="ECO:0000256" key="2">
    <source>
        <dbReference type="SAM" id="MobiDB-lite"/>
    </source>
</evidence>
<feature type="region of interest" description="Disordered" evidence="2">
    <location>
        <begin position="95"/>
        <end position="137"/>
    </location>
</feature>
<protein>
    <recommendedName>
        <fullName evidence="1">Poly [ADP-ribose] polymerase</fullName>
        <shortName evidence="1">PARP</shortName>
        <ecNumber evidence="1">2.4.2.-</ecNumber>
    </recommendedName>
</protein>
<dbReference type="InterPro" id="IPR012317">
    <property type="entry name" value="Poly(ADP-ribose)pol_cat_dom"/>
</dbReference>
<dbReference type="PROSITE" id="PS51059">
    <property type="entry name" value="PARP_CATALYTIC"/>
    <property type="match status" value="1"/>
</dbReference>
<dbReference type="Gene3D" id="3.90.228.10">
    <property type="match status" value="1"/>
</dbReference>
<organism evidence="4 5">
    <name type="scientific">Tigriopus californicus</name>
    <name type="common">Marine copepod</name>
    <dbReference type="NCBI Taxonomy" id="6832"/>
    <lineage>
        <taxon>Eukaryota</taxon>
        <taxon>Metazoa</taxon>
        <taxon>Ecdysozoa</taxon>
        <taxon>Arthropoda</taxon>
        <taxon>Crustacea</taxon>
        <taxon>Multicrustacea</taxon>
        <taxon>Hexanauplia</taxon>
        <taxon>Copepoda</taxon>
        <taxon>Harpacticoida</taxon>
        <taxon>Harpacticidae</taxon>
        <taxon>Tigriopus</taxon>
    </lineage>
</organism>
<comment type="caution">
    <text evidence="4">The sequence shown here is derived from an EMBL/GenBank/DDBJ whole genome shotgun (WGS) entry which is preliminary data.</text>
</comment>
<evidence type="ECO:0000256" key="1">
    <source>
        <dbReference type="RuleBase" id="RU362114"/>
    </source>
</evidence>
<feature type="domain" description="PARP catalytic" evidence="3">
    <location>
        <begin position="630"/>
        <end position="833"/>
    </location>
</feature>
<dbReference type="STRING" id="6832.A0A553NSI7"/>
<dbReference type="PANTHER" id="PTHR45740">
    <property type="entry name" value="POLY [ADP-RIBOSE] POLYMERASE"/>
    <property type="match status" value="1"/>
</dbReference>
<dbReference type="EC" id="2.4.2.-" evidence="1"/>
<proteinExistence type="predicted"/>
<dbReference type="AlphaFoldDB" id="A0A553NSI7"/>
<dbReference type="PANTHER" id="PTHR45740:SF2">
    <property type="entry name" value="POLY [ADP-RIBOSE] POLYMERASE"/>
    <property type="match status" value="1"/>
</dbReference>
<evidence type="ECO:0000313" key="4">
    <source>
        <dbReference type="EMBL" id="TRY68369.1"/>
    </source>
</evidence>
<keyword evidence="1" id="KW-0328">Glycosyltransferase</keyword>
<feature type="compositionally biased region" description="Polar residues" evidence="2">
    <location>
        <begin position="96"/>
        <end position="110"/>
    </location>
</feature>
<dbReference type="SUPFAM" id="SSF56399">
    <property type="entry name" value="ADP-ribosylation"/>
    <property type="match status" value="1"/>
</dbReference>
<keyword evidence="1" id="KW-0808">Transferase</keyword>
<gene>
    <name evidence="4" type="ORF">TCAL_04432</name>
</gene>
<reference evidence="4 5" key="1">
    <citation type="journal article" date="2018" name="Nat. Ecol. Evol.">
        <title>Genomic signatures of mitonuclear coevolution across populations of Tigriopus californicus.</title>
        <authorList>
            <person name="Barreto F.S."/>
            <person name="Watson E.T."/>
            <person name="Lima T.G."/>
            <person name="Willett C.S."/>
            <person name="Edmands S."/>
            <person name="Li W."/>
            <person name="Burton R.S."/>
        </authorList>
    </citation>
    <scope>NUCLEOTIDE SEQUENCE [LARGE SCALE GENOMIC DNA]</scope>
    <source>
        <strain evidence="4 5">San Diego</strain>
    </source>
</reference>
<dbReference type="Pfam" id="PF00644">
    <property type="entry name" value="PARP"/>
    <property type="match status" value="1"/>
</dbReference>
<dbReference type="GO" id="GO:1990404">
    <property type="term" value="F:NAD+-protein mono-ADP-ribosyltransferase activity"/>
    <property type="evidence" value="ECO:0007669"/>
    <property type="project" value="TreeGrafter"/>
</dbReference>
<feature type="compositionally biased region" description="Basic and acidic residues" evidence="2">
    <location>
        <begin position="111"/>
        <end position="126"/>
    </location>
</feature>
<accession>A0A553NSI7</accession>
<keyword evidence="5" id="KW-1185">Reference proteome</keyword>
<dbReference type="EMBL" id="VCGU01000010">
    <property type="protein sequence ID" value="TRY68369.1"/>
    <property type="molecule type" value="Genomic_DNA"/>
</dbReference>
<dbReference type="InterPro" id="IPR051712">
    <property type="entry name" value="ARTD-AVP"/>
</dbReference>
<keyword evidence="1" id="KW-0520">NAD</keyword>
<dbReference type="GO" id="GO:0003950">
    <property type="term" value="F:NAD+ poly-ADP-ribosyltransferase activity"/>
    <property type="evidence" value="ECO:0007669"/>
    <property type="project" value="UniProtKB-UniRule"/>
</dbReference>
<evidence type="ECO:0000313" key="5">
    <source>
        <dbReference type="Proteomes" id="UP000318571"/>
    </source>
</evidence>
<name>A0A553NSI7_TIGCA</name>
<dbReference type="InterPro" id="IPR019406">
    <property type="entry name" value="APLF_PBZ"/>
</dbReference>
<sequence>MSTLPCKYGTTCFRLNWTHLARFRHEHLERFLTEIRNGKHVEELLQGMSEKSMETVKEQLQVIQSLEINHGHSDTEDEAIGSLRELHIDSSFDEVLSSNDQEPSETTETNSKADSDAGADGDHDNDGDSLVLSESETENESVALKVPPWNQCFNLETPLLVRGVISEMNLEDLRGIIRILPYYQGLDDISFDFEDVVNSSHSTVFLKVGSSVLFLKDAANVLCAKRVIGNSNDLISVPTVQDAPWPHGIVVSIHRQYMFASLRCPEMKTEVRLDLRKISEFGLPLKCGDKVNFLEDKKAGNPSALCAQVLHYEANRSISELNAFVDSCLSSLQSSKSTLMVMELSSLDSFWQYFGGLKFNKEIDLLWKILEFLTQFFKLTTPKMNLDHVLEILAQPSNVINQISHLPSVVKNFQMIFEFCEQIVGKCPRSVTKILPLMQMAPKPFMEKLMVQLVSQGLSCPKDPTALTDIKKVSRYLNCGHEYRSAWYEDISQVICNEPCTKSMMCTNNHPCLKKCGKPHEHASRLCGIKIDYCFPDCQHPSPRKKKCGERITWNCSYKLKFTGACGHPLLRKCSEKKEKVICRHPCENKFRFCGHRCFNDCGKNCETGECNQCIQDVASFQEKARQKARELKAKLGREDFVLCEVYRPDVLFFKVEDHVTKYVQAMHNWNPVVTRIQSVKNLKREIAYEKCKAEGFGTLEDLKFHGTSEEGVNNIPREGFREPEAQARGGGAPKMFGPGIYFATDSSKSAQKMYTKNSNKLLLCQVFLGNSKVLHVAKNSMNLTKLRAMQCDSVFAPRGSAVKNDEFVVYNPDQVYVKYIIHFHSTKPTLYLPSPAPIALATSSRRVLKPSRHIRISNPDDLLYGIAESALFRHDPQTRVAIKSVEHVTNAKLEIDFQSQKTDFKKRGIPDDEVLAFFETDSRDIDRTLDKNLTLQDFNHSVYGGVVHFMEKPNFMAGYGKTLMLFKIIPGNEYEGNGYSWLNFQSKYVQSDEGPKIIVKNAKQFHPFCIYHLE</sequence>
<dbReference type="OrthoDB" id="2423195at2759"/>
<dbReference type="Proteomes" id="UP000318571">
    <property type="component" value="Chromosome 1"/>
</dbReference>